<evidence type="ECO:0000256" key="2">
    <source>
        <dbReference type="ARBA" id="ARBA00022691"/>
    </source>
</evidence>
<dbReference type="AlphaFoldDB" id="A0A1H4MQG8"/>
<dbReference type="CDD" id="cd01335">
    <property type="entry name" value="Radical_SAM"/>
    <property type="match status" value="1"/>
</dbReference>
<dbReference type="Pfam" id="PF04055">
    <property type="entry name" value="Radical_SAM"/>
    <property type="match status" value="1"/>
</dbReference>
<dbReference type="InterPro" id="IPR013785">
    <property type="entry name" value="Aldolase_TIM"/>
</dbReference>
<evidence type="ECO:0000259" key="6">
    <source>
        <dbReference type="PROSITE" id="PS51918"/>
    </source>
</evidence>
<dbReference type="GO" id="GO:0003824">
    <property type="term" value="F:catalytic activity"/>
    <property type="evidence" value="ECO:0007669"/>
    <property type="project" value="InterPro"/>
</dbReference>
<dbReference type="GO" id="GO:0051536">
    <property type="term" value="F:iron-sulfur cluster binding"/>
    <property type="evidence" value="ECO:0007669"/>
    <property type="project" value="UniProtKB-KW"/>
</dbReference>
<evidence type="ECO:0000256" key="4">
    <source>
        <dbReference type="ARBA" id="ARBA00023004"/>
    </source>
</evidence>
<keyword evidence="5" id="KW-0411">Iron-sulfur</keyword>
<dbReference type="SUPFAM" id="SSF102114">
    <property type="entry name" value="Radical SAM enzymes"/>
    <property type="match status" value="1"/>
</dbReference>
<dbReference type="EMBL" id="FNTJ01000001">
    <property type="protein sequence ID" value="SEB85281.1"/>
    <property type="molecule type" value="Genomic_DNA"/>
</dbReference>
<dbReference type="Proteomes" id="UP000198982">
    <property type="component" value="Unassembled WGS sequence"/>
</dbReference>
<evidence type="ECO:0000256" key="3">
    <source>
        <dbReference type="ARBA" id="ARBA00022723"/>
    </source>
</evidence>
<dbReference type="GO" id="GO:0046872">
    <property type="term" value="F:metal ion binding"/>
    <property type="evidence" value="ECO:0007669"/>
    <property type="project" value="UniProtKB-KW"/>
</dbReference>
<proteinExistence type="predicted"/>
<dbReference type="InterPro" id="IPR058240">
    <property type="entry name" value="rSAM_sf"/>
</dbReference>
<protein>
    <submittedName>
        <fullName evidence="7">Radical SAM superfamily enzyme, MoaA/NifB/PqqE/SkfB family</fullName>
    </submittedName>
</protein>
<reference evidence="8" key="1">
    <citation type="submission" date="2016-10" db="EMBL/GenBank/DDBJ databases">
        <authorList>
            <person name="Varghese N."/>
            <person name="Submissions S."/>
        </authorList>
    </citation>
    <scope>NUCLEOTIDE SEQUENCE [LARGE SCALE GENOMIC DNA]</scope>
    <source>
        <strain evidence="8">DSM 9751</strain>
    </source>
</reference>
<dbReference type="Gene3D" id="3.20.20.70">
    <property type="entry name" value="Aldolase class I"/>
    <property type="match status" value="1"/>
</dbReference>
<comment type="cofactor">
    <cofactor evidence="1">
        <name>[4Fe-4S] cluster</name>
        <dbReference type="ChEBI" id="CHEBI:49883"/>
    </cofactor>
</comment>
<gene>
    <name evidence="7" type="ORF">SAMN05216178_2504</name>
</gene>
<keyword evidence="4" id="KW-0408">Iron</keyword>
<name>A0A1H4MQG8_9PSED</name>
<keyword evidence="2" id="KW-0949">S-adenosyl-L-methionine</keyword>
<evidence type="ECO:0000256" key="1">
    <source>
        <dbReference type="ARBA" id="ARBA00001966"/>
    </source>
</evidence>
<dbReference type="SFLD" id="SFLDS00029">
    <property type="entry name" value="Radical_SAM"/>
    <property type="match status" value="1"/>
</dbReference>
<keyword evidence="8" id="KW-1185">Reference proteome</keyword>
<dbReference type="RefSeq" id="WP_092313894.1">
    <property type="nucleotide sequence ID" value="NZ_FNTJ01000001.1"/>
</dbReference>
<feature type="domain" description="Radical SAM core" evidence="6">
    <location>
        <begin position="12"/>
        <end position="241"/>
    </location>
</feature>
<dbReference type="CDD" id="cd21109">
    <property type="entry name" value="SPASM"/>
    <property type="match status" value="1"/>
</dbReference>
<evidence type="ECO:0000313" key="7">
    <source>
        <dbReference type="EMBL" id="SEB85281.1"/>
    </source>
</evidence>
<dbReference type="PANTHER" id="PTHR11228:SF7">
    <property type="entry name" value="PQQA PEPTIDE CYCLASE"/>
    <property type="match status" value="1"/>
</dbReference>
<evidence type="ECO:0000256" key="5">
    <source>
        <dbReference type="ARBA" id="ARBA00023014"/>
    </source>
</evidence>
<dbReference type="PANTHER" id="PTHR11228">
    <property type="entry name" value="RADICAL SAM DOMAIN PROTEIN"/>
    <property type="match status" value="1"/>
</dbReference>
<dbReference type="PROSITE" id="PS51918">
    <property type="entry name" value="RADICAL_SAM"/>
    <property type="match status" value="1"/>
</dbReference>
<evidence type="ECO:0000313" key="8">
    <source>
        <dbReference type="Proteomes" id="UP000198982"/>
    </source>
</evidence>
<dbReference type="InterPro" id="IPR050377">
    <property type="entry name" value="Radical_SAM_PqqE_MftC-like"/>
</dbReference>
<sequence length="375" mass="42903">MSKAEPVNFLGHSRLLGNDLVINEDSCNLGCTYCLTGQSNMKSSHEGKLIFQPPVHDVYSEDSELGQRLQTIVERVNRTFRPPLLKLTGGEIFIIKGIMSFIERMAPLHEVLIVQTNGLPLTRDKVRRLAELGNVVVQISLDSSHYEGNSYRVLSPRIHEMIMERIAMVLEAGLPLEIYGVLNDRSAPYLREFVEWCAQFEDNPPQLFPFPVRGPDSDSFKVRPEQYPLIDELFELRERYPQILPPKAYLDRLSSFYHQGRRTWRCHLPRLVLSTFSDGVATPCPNIWFHNMGNLLEDDWNKALAPVNRSPFYQLLLAERPRLDACKGCFTPWDTLSLYFEDAISLDELCRAPSYAPAAVRSLLEHAKEAYRHGA</sequence>
<dbReference type="InterPro" id="IPR007197">
    <property type="entry name" value="rSAM"/>
</dbReference>
<keyword evidence="3" id="KW-0479">Metal-binding</keyword>
<organism evidence="7 8">
    <name type="scientific">Pseudomonas saponiphila</name>
    <dbReference type="NCBI Taxonomy" id="556534"/>
    <lineage>
        <taxon>Bacteria</taxon>
        <taxon>Pseudomonadati</taxon>
        <taxon>Pseudomonadota</taxon>
        <taxon>Gammaproteobacteria</taxon>
        <taxon>Pseudomonadales</taxon>
        <taxon>Pseudomonadaceae</taxon>
        <taxon>Pseudomonas</taxon>
    </lineage>
</organism>
<accession>A0A1H4MQG8</accession>
<dbReference type="SFLD" id="SFLDG01067">
    <property type="entry name" value="SPASM/twitch_domain_containing"/>
    <property type="match status" value="1"/>
</dbReference>